<dbReference type="PANTHER" id="PTHR42693:SF42">
    <property type="entry name" value="ARYLSULFATASE G"/>
    <property type="match status" value="1"/>
</dbReference>
<dbReference type="Proteomes" id="UP001202961">
    <property type="component" value="Unassembled WGS sequence"/>
</dbReference>
<keyword evidence="5" id="KW-0378">Hydrolase</keyword>
<evidence type="ECO:0000256" key="2">
    <source>
        <dbReference type="ARBA" id="ARBA00008779"/>
    </source>
</evidence>
<evidence type="ECO:0000256" key="5">
    <source>
        <dbReference type="ARBA" id="ARBA00022801"/>
    </source>
</evidence>
<evidence type="ECO:0000313" key="8">
    <source>
        <dbReference type="EMBL" id="MCM2374191.1"/>
    </source>
</evidence>
<dbReference type="InterPro" id="IPR000917">
    <property type="entry name" value="Sulfatase_N"/>
</dbReference>
<evidence type="ECO:0000256" key="6">
    <source>
        <dbReference type="ARBA" id="ARBA00022837"/>
    </source>
</evidence>
<proteinExistence type="inferred from homology"/>
<feature type="domain" description="Sulfatase N-terminal" evidence="7">
    <location>
        <begin position="1"/>
        <end position="101"/>
    </location>
</feature>
<evidence type="ECO:0000256" key="1">
    <source>
        <dbReference type="ARBA" id="ARBA00001913"/>
    </source>
</evidence>
<accession>A0ABT0UBE4</accession>
<comment type="similarity">
    <text evidence="2">Belongs to the sulfatase family.</text>
</comment>
<comment type="caution">
    <text evidence="8">The sequence shown here is derived from an EMBL/GenBank/DDBJ whole genome shotgun (WGS) entry which is preliminary data.</text>
</comment>
<keyword evidence="4" id="KW-0732">Signal</keyword>
<dbReference type="InterPro" id="IPR017850">
    <property type="entry name" value="Alkaline_phosphatase_core_sf"/>
</dbReference>
<dbReference type="SUPFAM" id="SSF53649">
    <property type="entry name" value="Alkaline phosphatase-like"/>
    <property type="match status" value="1"/>
</dbReference>
<evidence type="ECO:0000313" key="9">
    <source>
        <dbReference type="Proteomes" id="UP001202961"/>
    </source>
</evidence>
<protein>
    <submittedName>
        <fullName evidence="8">Sulfatase-like hydrolase/transferase</fullName>
    </submittedName>
</protein>
<keyword evidence="3" id="KW-0479">Metal-binding</keyword>
<keyword evidence="9" id="KW-1185">Reference proteome</keyword>
<evidence type="ECO:0000259" key="7">
    <source>
        <dbReference type="Pfam" id="PF00884"/>
    </source>
</evidence>
<reference evidence="8 9" key="1">
    <citation type="journal article" date="2022" name="Syst. Appl. Microbiol.">
        <title>Rhodopirellula aestuarii sp. nov., a novel member of the genus Rhodopirellula isolated from brackish sediments collected in the Tagus River estuary, Portugal.</title>
        <authorList>
            <person name="Vitorino I.R."/>
            <person name="Klimek D."/>
            <person name="Calusinska M."/>
            <person name="Lobo-da-Cunha A."/>
            <person name="Vasconcelos V."/>
            <person name="Lage O.M."/>
        </authorList>
    </citation>
    <scope>NUCLEOTIDE SEQUENCE [LARGE SCALE GENOMIC DNA]</scope>
    <source>
        <strain evidence="8 9">ICT_H3.1</strain>
    </source>
</reference>
<dbReference type="InterPro" id="IPR050738">
    <property type="entry name" value="Sulfatase"/>
</dbReference>
<gene>
    <name evidence="8" type="ORF">NB063_26545</name>
</gene>
<dbReference type="Gene3D" id="3.40.720.10">
    <property type="entry name" value="Alkaline Phosphatase, subunit A"/>
    <property type="match status" value="1"/>
</dbReference>
<name>A0ABT0UBE4_9BACT</name>
<sequence length="165" mass="18484">MRFTNGYANCQVCSPSRARIHTGKFTARLGVTDWIGAAAGLNRSIGDRLCVPDYVRNLPHSDTTIAEARNAADYRTFFAGRWHLGGEGSVPTEYGYESILAVSIVVRRREVISRRATTRCWKTVPMGSRCHCVWRMKHPSSFVTIKTNRSLRCSRSIPCTGRSSQ</sequence>
<organism evidence="8 9">
    <name type="scientific">Aporhodopirellula aestuarii</name>
    <dbReference type="NCBI Taxonomy" id="2950107"/>
    <lineage>
        <taxon>Bacteria</taxon>
        <taxon>Pseudomonadati</taxon>
        <taxon>Planctomycetota</taxon>
        <taxon>Planctomycetia</taxon>
        <taxon>Pirellulales</taxon>
        <taxon>Pirellulaceae</taxon>
        <taxon>Aporhodopirellula</taxon>
    </lineage>
</organism>
<comment type="cofactor">
    <cofactor evidence="1">
        <name>Ca(2+)</name>
        <dbReference type="ChEBI" id="CHEBI:29108"/>
    </cofactor>
</comment>
<keyword evidence="6" id="KW-0106">Calcium</keyword>
<evidence type="ECO:0000256" key="4">
    <source>
        <dbReference type="ARBA" id="ARBA00022729"/>
    </source>
</evidence>
<dbReference type="EMBL" id="JAMQBK010000081">
    <property type="protein sequence ID" value="MCM2374191.1"/>
    <property type="molecule type" value="Genomic_DNA"/>
</dbReference>
<dbReference type="PANTHER" id="PTHR42693">
    <property type="entry name" value="ARYLSULFATASE FAMILY MEMBER"/>
    <property type="match status" value="1"/>
</dbReference>
<evidence type="ECO:0000256" key="3">
    <source>
        <dbReference type="ARBA" id="ARBA00022723"/>
    </source>
</evidence>
<dbReference type="Pfam" id="PF00884">
    <property type="entry name" value="Sulfatase"/>
    <property type="match status" value="1"/>
</dbReference>